<proteinExistence type="predicted"/>
<dbReference type="InterPro" id="IPR008995">
    <property type="entry name" value="Mo/tungstate-bd_C_term_dom"/>
</dbReference>
<dbReference type="GO" id="GO:0005524">
    <property type="term" value="F:ATP binding"/>
    <property type="evidence" value="ECO:0007669"/>
    <property type="project" value="UniProtKB-KW"/>
</dbReference>
<dbReference type="GO" id="GO:0043190">
    <property type="term" value="C:ATP-binding cassette (ABC) transporter complex"/>
    <property type="evidence" value="ECO:0007669"/>
    <property type="project" value="InterPro"/>
</dbReference>
<dbReference type="Proteomes" id="UP000198405">
    <property type="component" value="Unassembled WGS sequence"/>
</dbReference>
<dbReference type="GO" id="GO:0016887">
    <property type="term" value="F:ATP hydrolysis activity"/>
    <property type="evidence" value="ECO:0007669"/>
    <property type="project" value="InterPro"/>
</dbReference>
<protein>
    <submittedName>
        <fullName evidence="5">Spermidine/putrescine transport system ATP-binding protein</fullName>
    </submittedName>
</protein>
<dbReference type="PROSITE" id="PS00211">
    <property type="entry name" value="ABC_TRANSPORTER_1"/>
    <property type="match status" value="1"/>
</dbReference>
<dbReference type="AlphaFoldDB" id="A0A238Z8X4"/>
<dbReference type="InterPro" id="IPR003439">
    <property type="entry name" value="ABC_transporter-like_ATP-bd"/>
</dbReference>
<dbReference type="Pfam" id="PF00005">
    <property type="entry name" value="ABC_tran"/>
    <property type="match status" value="1"/>
</dbReference>
<keyword evidence="3 5" id="KW-0067">ATP-binding</keyword>
<dbReference type="InterPro" id="IPR027417">
    <property type="entry name" value="P-loop_NTPase"/>
</dbReference>
<evidence type="ECO:0000313" key="6">
    <source>
        <dbReference type="Proteomes" id="UP000198405"/>
    </source>
</evidence>
<keyword evidence="6" id="KW-1185">Reference proteome</keyword>
<dbReference type="SMART" id="SM00382">
    <property type="entry name" value="AAA"/>
    <property type="match status" value="1"/>
</dbReference>
<evidence type="ECO:0000256" key="1">
    <source>
        <dbReference type="ARBA" id="ARBA00022448"/>
    </source>
</evidence>
<dbReference type="SUPFAM" id="SSF52540">
    <property type="entry name" value="P-loop containing nucleoside triphosphate hydrolases"/>
    <property type="match status" value="1"/>
</dbReference>
<dbReference type="Gene3D" id="3.40.50.300">
    <property type="entry name" value="P-loop containing nucleotide triphosphate hydrolases"/>
    <property type="match status" value="1"/>
</dbReference>
<keyword evidence="2" id="KW-0547">Nucleotide-binding</keyword>
<sequence>MAILKLSGISKSFGDTKVLEDINLSIEEGEFFSILGPSGSGKTTILRLIAGFIFPDTGEIRINDRVINQLPPEKREVNIVFQNLALFPMMDVFGNVSFGLKNKGLSKSQIKEKVSKILEKVGLKGFEKRKINELSGGQKQRVALARSLVMEPKILLLDEPLSALDKKLKEQMMIELKLLQKELKTTFVYITHDQSEAMVMSNRIAVINEGKIEQIDTPYKLYNYPQTPFVASFVGENNRFKIVAQDEKSVTTEKGWKIPIDTEENRQKLKKMKIKEVFIRPESFFISPSKGILSGYIRSVLFDGPHTKVFIETEYGDDILINLKDKNFKPSEGERVNLGINGDEIRLF</sequence>
<organism evidence="5 6">
    <name type="scientific">Desulfurobacterium atlanticum</name>
    <dbReference type="NCBI Taxonomy" id="240169"/>
    <lineage>
        <taxon>Bacteria</taxon>
        <taxon>Pseudomonadati</taxon>
        <taxon>Aquificota</taxon>
        <taxon>Aquificia</taxon>
        <taxon>Desulfurobacteriales</taxon>
        <taxon>Desulfurobacteriaceae</taxon>
        <taxon>Desulfurobacterium</taxon>
    </lineage>
</organism>
<dbReference type="PANTHER" id="PTHR42781:SF4">
    <property type="entry name" value="SPERMIDINE_PUTRESCINE IMPORT ATP-BINDING PROTEIN POTA"/>
    <property type="match status" value="1"/>
</dbReference>
<dbReference type="RefSeq" id="WP_089323154.1">
    <property type="nucleotide sequence ID" value="NZ_FZOB01000007.1"/>
</dbReference>
<reference evidence="6" key="1">
    <citation type="submission" date="2017-06" db="EMBL/GenBank/DDBJ databases">
        <authorList>
            <person name="Varghese N."/>
            <person name="Submissions S."/>
        </authorList>
    </citation>
    <scope>NUCLEOTIDE SEQUENCE [LARGE SCALE GENOMIC DNA]</scope>
    <source>
        <strain evidence="6">DSM 15668</strain>
    </source>
</reference>
<name>A0A238Z8X4_9BACT</name>
<dbReference type="OrthoDB" id="9802264at2"/>
<dbReference type="SUPFAM" id="SSF50331">
    <property type="entry name" value="MOP-like"/>
    <property type="match status" value="1"/>
</dbReference>
<dbReference type="PANTHER" id="PTHR42781">
    <property type="entry name" value="SPERMIDINE/PUTRESCINE IMPORT ATP-BINDING PROTEIN POTA"/>
    <property type="match status" value="1"/>
</dbReference>
<dbReference type="GO" id="GO:0015697">
    <property type="term" value="P:quaternary ammonium group transport"/>
    <property type="evidence" value="ECO:0007669"/>
    <property type="project" value="UniProtKB-ARBA"/>
</dbReference>
<keyword evidence="1" id="KW-0813">Transport</keyword>
<dbReference type="InterPro" id="IPR050093">
    <property type="entry name" value="ABC_SmlMolc_Importer"/>
</dbReference>
<gene>
    <name evidence="5" type="ORF">SAMN06265340_10728</name>
</gene>
<dbReference type="FunFam" id="3.40.50.300:FF:000425">
    <property type="entry name" value="Probable ABC transporter, ATP-binding subunit"/>
    <property type="match status" value="1"/>
</dbReference>
<dbReference type="InterPro" id="IPR013611">
    <property type="entry name" value="Transp-assoc_OB_typ2"/>
</dbReference>
<dbReference type="Gene3D" id="2.40.50.100">
    <property type="match status" value="1"/>
</dbReference>
<evidence type="ECO:0000256" key="3">
    <source>
        <dbReference type="ARBA" id="ARBA00022840"/>
    </source>
</evidence>
<dbReference type="InterPro" id="IPR003593">
    <property type="entry name" value="AAA+_ATPase"/>
</dbReference>
<dbReference type="Pfam" id="PF08402">
    <property type="entry name" value="TOBE_2"/>
    <property type="match status" value="1"/>
</dbReference>
<evidence type="ECO:0000259" key="4">
    <source>
        <dbReference type="PROSITE" id="PS50893"/>
    </source>
</evidence>
<dbReference type="InterPro" id="IPR017871">
    <property type="entry name" value="ABC_transporter-like_CS"/>
</dbReference>
<feature type="domain" description="ABC transporter" evidence="4">
    <location>
        <begin position="4"/>
        <end position="234"/>
    </location>
</feature>
<dbReference type="PROSITE" id="PS50893">
    <property type="entry name" value="ABC_TRANSPORTER_2"/>
    <property type="match status" value="1"/>
</dbReference>
<dbReference type="GO" id="GO:0022857">
    <property type="term" value="F:transmembrane transporter activity"/>
    <property type="evidence" value="ECO:0007669"/>
    <property type="project" value="InterPro"/>
</dbReference>
<evidence type="ECO:0000313" key="5">
    <source>
        <dbReference type="EMBL" id="SNR79582.1"/>
    </source>
</evidence>
<dbReference type="EMBL" id="FZOB01000007">
    <property type="protein sequence ID" value="SNR79582.1"/>
    <property type="molecule type" value="Genomic_DNA"/>
</dbReference>
<accession>A0A238Z8X4</accession>
<evidence type="ECO:0000256" key="2">
    <source>
        <dbReference type="ARBA" id="ARBA00022741"/>
    </source>
</evidence>